<evidence type="ECO:0000256" key="3">
    <source>
        <dbReference type="ARBA" id="ARBA00022603"/>
    </source>
</evidence>
<evidence type="ECO:0000256" key="2">
    <source>
        <dbReference type="ARBA" id="ARBA00011977"/>
    </source>
</evidence>
<dbReference type="InterPro" id="IPR000571">
    <property type="entry name" value="Znf_CCCH"/>
</dbReference>
<proteinExistence type="predicted"/>
<dbReference type="RefSeq" id="XP_007509492.1">
    <property type="nucleotide sequence ID" value="XM_007509430.1"/>
</dbReference>
<dbReference type="Gene3D" id="1.25.40.10">
    <property type="entry name" value="Tetratricopeptide repeat domain"/>
    <property type="match status" value="1"/>
</dbReference>
<keyword evidence="6" id="KW-0819">tRNA processing</keyword>
<keyword evidence="8" id="KW-0863">Zinc-finger</keyword>
<feature type="compositionally biased region" description="Acidic residues" evidence="9">
    <location>
        <begin position="525"/>
        <end position="538"/>
    </location>
</feature>
<sequence>MGKRKRPWLMDKDPEKHSKMESEKKRVKQKERAERNRQFREKQNECFEEGSGGKEEEEKTVAFDERTNYGVAAVDENDRRCEEDDQYEEEKKEHAREKGAASYDEFEARKELMRQMKLTRPPGKKKSNLKEQVGGGGKGGRKRDGDDDADEEETLLEEGEKDISAALLPQSPLLFFSSSSSSSNGKVMENSKAVERARNDATSNIQHFARVKQLSKATQTFKNLVENQRINPSVYTYCALLNAYANAGRTKDIEIILRRMASETKHKEEEKGKEDAILRPDCKPNVVAFTMLLKSYLIECDVRAAVKLVESMAAASTTSKVGSEDGEDDISQCACGVGIDSRALNTFFRVCLRTGDVSSAIQWTGTNVEDVLDDTSKLLLAKMYAQSFRRDLLKREIESMQTSIDDCLNGKGVKDGLKNGIKERQAPTCLFWKNGECQRGRMCKFYHDPNVKQKVPEKQEIAQKYDCLAQMYGGLARLEANVALTTTTTTDKKKKSFVKACLKAIKSCEKACKQARAVNEGSVQGEEEAEAVEEEDLELADPHRRKLFRNTNRSELERDMARLKDIVSKEDGDSSFPSSSSSSSKDTTTTTIDDCFSRCLLFTSKLGELVNKKDSGSVGETLFQELKNSLGLDEVFVKEDDEKKRKDKLRKRLKKTIDSKTGQINFKKLFHGVQKEAKVENEISLEVAAGNGEWALAQAAASSSSSSNKNKKVWIASELRRDRSCDIFNRICVSKLRNIAVVSGDAFRLLNESIPPNSLHRIFINFPEPPHHSGDEKSRNDKALLNKDFFVAAHKALKKKDKNGDGGGGLTIYSDNERYMHTLAKMISGLTVDDDNIAFESEKSYGADESSDTIEASFENVEGVRLYTGSAPGKGSGFEKYEESFFDRFWQAGSRIERYFMVFSKR</sequence>
<feature type="zinc finger region" description="C3H1-type" evidence="8">
    <location>
        <begin position="423"/>
        <end position="450"/>
    </location>
</feature>
<dbReference type="STRING" id="41875.K8F3A7"/>
<feature type="region of interest" description="Disordered" evidence="9">
    <location>
        <begin position="519"/>
        <end position="538"/>
    </location>
</feature>
<dbReference type="Gene3D" id="4.10.1000.10">
    <property type="entry name" value="Zinc finger, CCCH-type"/>
    <property type="match status" value="1"/>
</dbReference>
<evidence type="ECO:0000256" key="9">
    <source>
        <dbReference type="SAM" id="MobiDB-lite"/>
    </source>
</evidence>
<feature type="region of interest" description="Disordered" evidence="9">
    <location>
        <begin position="567"/>
        <end position="590"/>
    </location>
</feature>
<evidence type="ECO:0000256" key="8">
    <source>
        <dbReference type="PROSITE-ProRule" id="PRU00723"/>
    </source>
</evidence>
<dbReference type="SUPFAM" id="SSF53335">
    <property type="entry name" value="S-adenosyl-L-methionine-dependent methyltransferases"/>
    <property type="match status" value="1"/>
</dbReference>
<keyword evidence="7" id="KW-0677">Repeat</keyword>
<evidence type="ECO:0000313" key="11">
    <source>
        <dbReference type="EMBL" id="CCO19295.1"/>
    </source>
</evidence>
<dbReference type="PANTHER" id="PTHR23417:SF14">
    <property type="entry name" value="PENTACOTRIPEPTIDE-REPEAT REGION OF PRORP DOMAIN-CONTAINING PROTEIN"/>
    <property type="match status" value="1"/>
</dbReference>
<organism evidence="11 12">
    <name type="scientific">Bathycoccus prasinos</name>
    <dbReference type="NCBI Taxonomy" id="41875"/>
    <lineage>
        <taxon>Eukaryota</taxon>
        <taxon>Viridiplantae</taxon>
        <taxon>Chlorophyta</taxon>
        <taxon>Mamiellophyceae</taxon>
        <taxon>Mamiellales</taxon>
        <taxon>Bathycoccaceae</taxon>
        <taxon>Bathycoccus</taxon>
    </lineage>
</organism>
<dbReference type="GO" id="GO:0008176">
    <property type="term" value="F:tRNA (guanine(46)-N7)-methyltransferase activity"/>
    <property type="evidence" value="ECO:0007669"/>
    <property type="project" value="UniProtKB-EC"/>
</dbReference>
<dbReference type="KEGG" id="bpg:Bathy13g00920"/>
<dbReference type="PROSITE" id="PS50103">
    <property type="entry name" value="ZF_C3H1"/>
    <property type="match status" value="1"/>
</dbReference>
<feature type="compositionally biased region" description="Acidic residues" evidence="9">
    <location>
        <begin position="146"/>
        <end position="156"/>
    </location>
</feature>
<comment type="catalytic activity">
    <reaction evidence="1">
        <text>guanosine(46) in tRNA + S-adenosyl-L-methionine = N(7)-methylguanosine(46) in tRNA + S-adenosyl-L-homocysteine</text>
        <dbReference type="Rhea" id="RHEA:42708"/>
        <dbReference type="Rhea" id="RHEA-COMP:10188"/>
        <dbReference type="Rhea" id="RHEA-COMP:10189"/>
        <dbReference type="ChEBI" id="CHEBI:57856"/>
        <dbReference type="ChEBI" id="CHEBI:59789"/>
        <dbReference type="ChEBI" id="CHEBI:74269"/>
        <dbReference type="ChEBI" id="CHEBI:74480"/>
        <dbReference type="EC" id="2.1.1.33"/>
    </reaction>
</comment>
<keyword evidence="3" id="KW-0489">Methyltransferase</keyword>
<dbReference type="EMBL" id="FO082266">
    <property type="protein sequence ID" value="CCO19295.1"/>
    <property type="molecule type" value="Genomic_DNA"/>
</dbReference>
<feature type="domain" description="C3H1-type" evidence="10">
    <location>
        <begin position="423"/>
        <end position="450"/>
    </location>
</feature>
<feature type="compositionally biased region" description="Basic and acidic residues" evidence="9">
    <location>
        <begin position="8"/>
        <end position="67"/>
    </location>
</feature>
<reference evidence="11 12" key="1">
    <citation type="submission" date="2011-10" db="EMBL/GenBank/DDBJ databases">
        <authorList>
            <person name="Genoscope - CEA"/>
        </authorList>
    </citation>
    <scope>NUCLEOTIDE SEQUENCE [LARGE SCALE GENOMIC DNA]</scope>
    <source>
        <strain evidence="11 12">RCC 1105</strain>
    </source>
</reference>
<dbReference type="Gene3D" id="3.40.50.150">
    <property type="entry name" value="Vaccinia Virus protein VP39"/>
    <property type="match status" value="1"/>
</dbReference>
<dbReference type="PROSITE" id="PS51625">
    <property type="entry name" value="SAM_MT_TRMB"/>
    <property type="match status" value="1"/>
</dbReference>
<dbReference type="InterPro" id="IPR003358">
    <property type="entry name" value="tRNA_(Gua-N-7)_MeTrfase_Trmb"/>
</dbReference>
<dbReference type="Pfam" id="PF02390">
    <property type="entry name" value="Methyltransf_4"/>
    <property type="match status" value="1"/>
</dbReference>
<evidence type="ECO:0000313" key="12">
    <source>
        <dbReference type="Proteomes" id="UP000198341"/>
    </source>
</evidence>
<dbReference type="InterPro" id="IPR029063">
    <property type="entry name" value="SAM-dependent_MTases_sf"/>
</dbReference>
<keyword evidence="8" id="KW-0479">Metal-binding</keyword>
<evidence type="ECO:0000256" key="5">
    <source>
        <dbReference type="ARBA" id="ARBA00022691"/>
    </source>
</evidence>
<dbReference type="Pfam" id="PF13812">
    <property type="entry name" value="PPR_3"/>
    <property type="match status" value="1"/>
</dbReference>
<evidence type="ECO:0000259" key="10">
    <source>
        <dbReference type="PROSITE" id="PS50103"/>
    </source>
</evidence>
<dbReference type="InterPro" id="IPR002885">
    <property type="entry name" value="PPR_rpt"/>
</dbReference>
<dbReference type="Proteomes" id="UP000198341">
    <property type="component" value="Chromosome 13"/>
</dbReference>
<feature type="compositionally biased region" description="Basic and acidic residues" evidence="9">
    <location>
        <begin position="89"/>
        <end position="99"/>
    </location>
</feature>
<dbReference type="EC" id="2.1.1.33" evidence="2"/>
<keyword evidence="5" id="KW-0949">S-adenosyl-L-methionine</keyword>
<evidence type="ECO:0000256" key="6">
    <source>
        <dbReference type="ARBA" id="ARBA00022694"/>
    </source>
</evidence>
<dbReference type="PANTHER" id="PTHR23417">
    <property type="entry name" value="3-DEOXY-D-MANNO-OCTULOSONIC-ACID TRANSFERASE/TRNA GUANINE-N 7 - -METHYLTRANSFERASE"/>
    <property type="match status" value="1"/>
</dbReference>
<name>K8F3A7_9CHLO</name>
<dbReference type="InterPro" id="IPR011990">
    <property type="entry name" value="TPR-like_helical_dom_sf"/>
</dbReference>
<gene>
    <name evidence="11" type="ordered locus">Bathy13g00920</name>
</gene>
<dbReference type="AlphaFoldDB" id="K8F3A7"/>
<evidence type="ECO:0000256" key="1">
    <source>
        <dbReference type="ARBA" id="ARBA00000142"/>
    </source>
</evidence>
<feature type="compositionally biased region" description="Low complexity" evidence="9">
    <location>
        <begin position="574"/>
        <end position="590"/>
    </location>
</feature>
<dbReference type="OrthoDB" id="42736at2759"/>
<evidence type="ECO:0000256" key="4">
    <source>
        <dbReference type="ARBA" id="ARBA00022679"/>
    </source>
</evidence>
<keyword evidence="4" id="KW-0808">Transferase</keyword>
<accession>K8F3A7</accession>
<protein>
    <recommendedName>
        <fullName evidence="2">tRNA (guanine(46)-N(7))-methyltransferase</fullName>
        <ecNumber evidence="2">2.1.1.33</ecNumber>
    </recommendedName>
</protein>
<keyword evidence="8" id="KW-0862">Zinc</keyword>
<feature type="region of interest" description="Disordered" evidence="9">
    <location>
        <begin position="1"/>
        <end position="156"/>
    </location>
</feature>
<keyword evidence="12" id="KW-1185">Reference proteome</keyword>
<dbReference type="GO" id="GO:0008270">
    <property type="term" value="F:zinc ion binding"/>
    <property type="evidence" value="ECO:0007669"/>
    <property type="project" value="UniProtKB-KW"/>
</dbReference>
<dbReference type="GeneID" id="19012056"/>
<dbReference type="SMART" id="SM00356">
    <property type="entry name" value="ZnF_C3H1"/>
    <property type="match status" value="1"/>
</dbReference>
<dbReference type="GO" id="GO:0043527">
    <property type="term" value="C:tRNA methyltransferase complex"/>
    <property type="evidence" value="ECO:0007669"/>
    <property type="project" value="TreeGrafter"/>
</dbReference>
<evidence type="ECO:0000256" key="7">
    <source>
        <dbReference type="ARBA" id="ARBA00022737"/>
    </source>
</evidence>